<evidence type="ECO:0000256" key="1">
    <source>
        <dbReference type="SAM" id="MobiDB-lite"/>
    </source>
</evidence>
<sequence>MPAPGAIRDALKGMLKSSGHIKHFRHQCVALIQICRDFWASMAMEDDNDYNSFHKFTIIANQALQAVASSTDNKKWSKDSLQEELDKAILDLEEFYGTLSDFKDYDPRELMLHARKKDQERNRTIAAVDTLKKIPKIKSEVDFYIHDGGDLSENIRLNISKKSTSEEVLFKLGRNLSPRIELHENAYFYTGRDFTWTDLKVMHIKWGSDSSTYNPKEGVSDFKTYFDSVPRGPIHVFVDRNPSIHLLLTTNKWSRLFSLSKLVDNGNTMVLKGADGILFHAQQVVGQIPSGTEYVVFQFDRTTNTKTRANASLPALPNHIEILLEARKFIITEGARRAKAGWLVQVTPNLDDPPSFSTKKHHKARIIHNSLPDAPSPRGLKMGKMEDATTHVRDMVARIEQEKRDAEDKKKEAEKRVKKGGLLNRFFGK</sequence>
<organism evidence="2 3">
    <name type="scientific">Rhizoctonia solani</name>
    <dbReference type="NCBI Taxonomy" id="456999"/>
    <lineage>
        <taxon>Eukaryota</taxon>
        <taxon>Fungi</taxon>
        <taxon>Dikarya</taxon>
        <taxon>Basidiomycota</taxon>
        <taxon>Agaricomycotina</taxon>
        <taxon>Agaricomycetes</taxon>
        <taxon>Cantharellales</taxon>
        <taxon>Ceratobasidiaceae</taxon>
        <taxon>Rhizoctonia</taxon>
    </lineage>
</organism>
<dbReference type="Proteomes" id="UP000044841">
    <property type="component" value="Unassembled WGS sequence"/>
</dbReference>
<feature type="region of interest" description="Disordered" evidence="1">
    <location>
        <begin position="400"/>
        <end position="429"/>
    </location>
</feature>
<feature type="compositionally biased region" description="Basic and acidic residues" evidence="1">
    <location>
        <begin position="400"/>
        <end position="415"/>
    </location>
</feature>
<evidence type="ECO:0000313" key="3">
    <source>
        <dbReference type="Proteomes" id="UP000044841"/>
    </source>
</evidence>
<gene>
    <name evidence="2" type="ORF">RSOLAG22IIIB_12460</name>
</gene>
<evidence type="ECO:0000313" key="2">
    <source>
        <dbReference type="EMBL" id="CUA76972.1"/>
    </source>
</evidence>
<keyword evidence="3" id="KW-1185">Reference proteome</keyword>
<proteinExistence type="predicted"/>
<protein>
    <submittedName>
        <fullName evidence="2">Uncharacterized protein</fullName>
    </submittedName>
</protein>
<dbReference type="AlphaFoldDB" id="A0A0K6GEG1"/>
<accession>A0A0K6GEG1</accession>
<name>A0A0K6GEG1_9AGAM</name>
<reference evidence="2 3" key="1">
    <citation type="submission" date="2015-07" db="EMBL/GenBank/DDBJ databases">
        <authorList>
            <person name="Noorani M."/>
        </authorList>
    </citation>
    <scope>NUCLEOTIDE SEQUENCE [LARGE SCALE GENOMIC DNA]</scope>
    <source>
        <strain evidence="2">BBA 69670</strain>
    </source>
</reference>
<dbReference type="EMBL" id="CYGV01001744">
    <property type="protein sequence ID" value="CUA76972.1"/>
    <property type="molecule type" value="Genomic_DNA"/>
</dbReference>